<reference evidence="3" key="1">
    <citation type="journal article" date="2019" name="Int. J. Syst. Evol. Microbiol.">
        <title>The Global Catalogue of Microorganisms (GCM) 10K type strain sequencing project: providing services to taxonomists for standard genome sequencing and annotation.</title>
        <authorList>
            <consortium name="The Broad Institute Genomics Platform"/>
            <consortium name="The Broad Institute Genome Sequencing Center for Infectious Disease"/>
            <person name="Wu L."/>
            <person name="Ma J."/>
        </authorList>
    </citation>
    <scope>NUCLEOTIDE SEQUENCE [LARGE SCALE GENOMIC DNA]</scope>
    <source>
        <strain evidence="3">JCM 18959</strain>
    </source>
</reference>
<sequence length="359" mass="36871">MRIRKTLLAGATAAALALSILSAPAAASASTPAGGHGPGGEGPVAALLASGMQGTIGSTIGPDGALYVAEGKIGQITRVDVRTGEKSAFATGLPITLLPLGGAIDVAFVGRTAYVLVTTVGDDIPGDTTNDVDGIYRVDDIDSFTVIANLGDWSMENPPPPDIDFFLARGVQYAMQPIWGGFLVTDGHHNRVLKVSMSGDISEVEQFGNVVPTGITALGPLVFMAEAGPVPHDPATGKVVAFGLWNPQPRDVASGYSVITDVAFGACGLYAVSQGDSPGEVPPGSPALPDSGELLKVNHDGTFAVVAQGLDLPTSVAFKRDTAYVLTLNGEVWKIDDVSSAGRHHRGSGCFANGYFGDW</sequence>
<dbReference type="RefSeq" id="WP_194415112.1">
    <property type="nucleotide sequence ID" value="NZ_BAABKZ010000005.1"/>
</dbReference>
<gene>
    <name evidence="2" type="ORF">GCM10025760_37520</name>
</gene>
<keyword evidence="3" id="KW-1185">Reference proteome</keyword>
<evidence type="ECO:0008006" key="4">
    <source>
        <dbReference type="Google" id="ProtNLM"/>
    </source>
</evidence>
<dbReference type="InterPro" id="IPR048031">
    <property type="entry name" value="ScyD/ScyE-like"/>
</dbReference>
<dbReference type="Proteomes" id="UP001501407">
    <property type="component" value="Unassembled WGS sequence"/>
</dbReference>
<proteinExistence type="predicted"/>
<dbReference type="InterPro" id="IPR006311">
    <property type="entry name" value="TAT_signal"/>
</dbReference>
<dbReference type="NCBIfam" id="NF033206">
    <property type="entry name" value="ScyE_fam"/>
    <property type="match status" value="1"/>
</dbReference>
<name>A0ABP9MR44_9MICO</name>
<dbReference type="PROSITE" id="PS51318">
    <property type="entry name" value="TAT"/>
    <property type="match status" value="1"/>
</dbReference>
<protein>
    <recommendedName>
        <fullName evidence="4">ScyD/ScyE family protein</fullName>
    </recommendedName>
</protein>
<accession>A0ABP9MR44</accession>
<evidence type="ECO:0000256" key="1">
    <source>
        <dbReference type="SAM" id="SignalP"/>
    </source>
</evidence>
<keyword evidence="1" id="KW-0732">Signal</keyword>
<feature type="signal peptide" evidence="1">
    <location>
        <begin position="1"/>
        <end position="25"/>
    </location>
</feature>
<feature type="chain" id="PRO_5046223136" description="ScyD/ScyE family protein" evidence="1">
    <location>
        <begin position="26"/>
        <end position="359"/>
    </location>
</feature>
<dbReference type="SUPFAM" id="SSF101898">
    <property type="entry name" value="NHL repeat"/>
    <property type="match status" value="1"/>
</dbReference>
<organism evidence="2 3">
    <name type="scientific">Microbacterium yannicii</name>
    <dbReference type="NCBI Taxonomy" id="671622"/>
    <lineage>
        <taxon>Bacteria</taxon>
        <taxon>Bacillati</taxon>
        <taxon>Actinomycetota</taxon>
        <taxon>Actinomycetes</taxon>
        <taxon>Micrococcales</taxon>
        <taxon>Microbacteriaceae</taxon>
        <taxon>Microbacterium</taxon>
    </lineage>
</organism>
<evidence type="ECO:0000313" key="2">
    <source>
        <dbReference type="EMBL" id="GAA5100337.1"/>
    </source>
</evidence>
<evidence type="ECO:0000313" key="3">
    <source>
        <dbReference type="Proteomes" id="UP001501407"/>
    </source>
</evidence>
<comment type="caution">
    <text evidence="2">The sequence shown here is derived from an EMBL/GenBank/DDBJ whole genome shotgun (WGS) entry which is preliminary data.</text>
</comment>
<dbReference type="EMBL" id="BAABKZ010000005">
    <property type="protein sequence ID" value="GAA5100337.1"/>
    <property type="molecule type" value="Genomic_DNA"/>
</dbReference>